<feature type="region of interest" description="Disordered" evidence="1">
    <location>
        <begin position="171"/>
        <end position="214"/>
    </location>
</feature>
<dbReference type="PANTHER" id="PTHR33736">
    <property type="entry name" value="F-BOX PROTEIN-RELATED"/>
    <property type="match status" value="1"/>
</dbReference>
<feature type="compositionally biased region" description="Basic and acidic residues" evidence="1">
    <location>
        <begin position="175"/>
        <end position="196"/>
    </location>
</feature>
<proteinExistence type="predicted"/>
<protein>
    <submittedName>
        <fullName evidence="2">F-box protein</fullName>
    </submittedName>
</protein>
<reference evidence="2" key="1">
    <citation type="submission" date="2020-06" db="EMBL/GenBank/DDBJ databases">
        <authorList>
            <person name="Li T."/>
            <person name="Hu X."/>
            <person name="Zhang T."/>
            <person name="Song X."/>
            <person name="Zhang H."/>
            <person name="Dai N."/>
            <person name="Sheng W."/>
            <person name="Hou X."/>
            <person name="Wei L."/>
        </authorList>
    </citation>
    <scope>NUCLEOTIDE SEQUENCE</scope>
    <source>
        <strain evidence="2">G02</strain>
        <tissue evidence="2">Leaf</tissue>
    </source>
</reference>
<dbReference type="AlphaFoldDB" id="A0AAW2UM94"/>
<gene>
    <name evidence="2" type="ORF">Sradi_1247600</name>
</gene>
<dbReference type="PANTHER" id="PTHR33736:SF18">
    <property type="entry name" value="F-BOX DOMAIN-CONTAINING PROTEIN"/>
    <property type="match status" value="1"/>
</dbReference>
<evidence type="ECO:0000313" key="2">
    <source>
        <dbReference type="EMBL" id="KAL0418341.1"/>
    </source>
</evidence>
<comment type="caution">
    <text evidence="2">The sequence shown here is derived from an EMBL/GenBank/DDBJ whole genome shotgun (WGS) entry which is preliminary data.</text>
</comment>
<dbReference type="InterPro" id="IPR045283">
    <property type="entry name" value="AT3G44326-like"/>
</dbReference>
<organism evidence="2">
    <name type="scientific">Sesamum radiatum</name>
    <name type="common">Black benniseed</name>
    <dbReference type="NCBI Taxonomy" id="300843"/>
    <lineage>
        <taxon>Eukaryota</taxon>
        <taxon>Viridiplantae</taxon>
        <taxon>Streptophyta</taxon>
        <taxon>Embryophyta</taxon>
        <taxon>Tracheophyta</taxon>
        <taxon>Spermatophyta</taxon>
        <taxon>Magnoliopsida</taxon>
        <taxon>eudicotyledons</taxon>
        <taxon>Gunneridae</taxon>
        <taxon>Pentapetalae</taxon>
        <taxon>asterids</taxon>
        <taxon>lamiids</taxon>
        <taxon>Lamiales</taxon>
        <taxon>Pedaliaceae</taxon>
        <taxon>Sesamum</taxon>
    </lineage>
</organism>
<accession>A0AAW2UM94</accession>
<dbReference type="EMBL" id="JACGWJ010000005">
    <property type="protein sequence ID" value="KAL0418341.1"/>
    <property type="molecule type" value="Genomic_DNA"/>
</dbReference>
<reference evidence="2" key="2">
    <citation type="journal article" date="2024" name="Plant">
        <title>Genomic evolution and insights into agronomic trait innovations of Sesamum species.</title>
        <authorList>
            <person name="Miao H."/>
            <person name="Wang L."/>
            <person name="Qu L."/>
            <person name="Liu H."/>
            <person name="Sun Y."/>
            <person name="Le M."/>
            <person name="Wang Q."/>
            <person name="Wei S."/>
            <person name="Zheng Y."/>
            <person name="Lin W."/>
            <person name="Duan Y."/>
            <person name="Cao H."/>
            <person name="Xiong S."/>
            <person name="Wang X."/>
            <person name="Wei L."/>
            <person name="Li C."/>
            <person name="Ma Q."/>
            <person name="Ju M."/>
            <person name="Zhao R."/>
            <person name="Li G."/>
            <person name="Mu C."/>
            <person name="Tian Q."/>
            <person name="Mei H."/>
            <person name="Zhang T."/>
            <person name="Gao T."/>
            <person name="Zhang H."/>
        </authorList>
    </citation>
    <scope>NUCLEOTIDE SEQUENCE</scope>
    <source>
        <strain evidence="2">G02</strain>
    </source>
</reference>
<sequence>MSICNSAWPSTTHPTVRRAIDAFPSGHRSFYSDSFPAVRCRGPSEKARQVRVPGTSEFISAVDIYCDEKLVYSKVLVTETLSGWFLSSPFRIDLLEPKETVPTPLKYDGEEGACMELAEDRIRVSWILIDPTKKRAVNVASLKAVEARRHWLTEDIQLRYATVMAGDGGAGAVRRGNDLRRERRRGTASERGEHAGRGHGGQNPDGARQFGNFG</sequence>
<name>A0AAW2UM94_SESRA</name>
<evidence type="ECO:0000256" key="1">
    <source>
        <dbReference type="SAM" id="MobiDB-lite"/>
    </source>
</evidence>